<dbReference type="PROSITE" id="PS51471">
    <property type="entry name" value="FE2OG_OXY"/>
    <property type="match status" value="1"/>
</dbReference>
<organism evidence="2">
    <name type="scientific">marine metagenome</name>
    <dbReference type="NCBI Taxonomy" id="408172"/>
    <lineage>
        <taxon>unclassified sequences</taxon>
        <taxon>metagenomes</taxon>
        <taxon>ecological metagenomes</taxon>
    </lineage>
</organism>
<feature type="domain" description="Fe2OG dioxygenase" evidence="1">
    <location>
        <begin position="168"/>
        <end position="275"/>
    </location>
</feature>
<reference evidence="2" key="1">
    <citation type="submission" date="2018-05" db="EMBL/GenBank/DDBJ databases">
        <authorList>
            <person name="Lanie J.A."/>
            <person name="Ng W.-L."/>
            <person name="Kazmierczak K.M."/>
            <person name="Andrzejewski T.M."/>
            <person name="Davidsen T.M."/>
            <person name="Wayne K.J."/>
            <person name="Tettelin H."/>
            <person name="Glass J.I."/>
            <person name="Rusch D."/>
            <person name="Podicherti R."/>
            <person name="Tsui H.-C.T."/>
            <person name="Winkler M.E."/>
        </authorList>
    </citation>
    <scope>NUCLEOTIDE SEQUENCE</scope>
</reference>
<protein>
    <recommendedName>
        <fullName evidence="1">Fe2OG dioxygenase domain-containing protein</fullName>
    </recommendedName>
</protein>
<dbReference type="Gene3D" id="2.60.120.330">
    <property type="entry name" value="B-lactam Antibiotic, Isopenicillin N Synthase, Chain"/>
    <property type="match status" value="1"/>
</dbReference>
<feature type="non-terminal residue" evidence="2">
    <location>
        <position position="1"/>
    </location>
</feature>
<dbReference type="AlphaFoldDB" id="A0A381VPA2"/>
<dbReference type="PRINTS" id="PR00682">
    <property type="entry name" value="IPNSYNTHASE"/>
</dbReference>
<gene>
    <name evidence="2" type="ORF">METZ01_LOCUS94993</name>
</gene>
<name>A0A381VPA2_9ZZZZ</name>
<dbReference type="InterPro" id="IPR027443">
    <property type="entry name" value="IPNS-like_sf"/>
</dbReference>
<sequence length="317" mass="36504">IDLSSLIINGVTSPQSFDIIKKIKKACEDIGFFTVINHGIPNTSIEKIHSNCIKFFSLPLKKKLTFAPNKWNKKSDTFYRGYFPSTVNGKEGLDIGDPLLTTSMKELTQKEKFEVNHDMSLIDSEWQLNINDYYDRVFSLGIILFKALIGCISNNIELADIAFQRPKTFSTLRFNYYPKQEKPVEISSQDGVALGCETHVDSGIMTILYQDKKGGLQVQNRNNLQWYDVPHDPDSLVINSGLALQFLTNDYLKATNHRVLINKEERISIPFFFEPSYDFDLNPKYLGITDKPIHEINNYEIFLTQSLRKFTEYDRNI</sequence>
<dbReference type="Pfam" id="PF14226">
    <property type="entry name" value="DIOX_N"/>
    <property type="match status" value="1"/>
</dbReference>
<dbReference type="EMBL" id="UINC01009396">
    <property type="protein sequence ID" value="SVA42139.1"/>
    <property type="molecule type" value="Genomic_DNA"/>
</dbReference>
<dbReference type="SUPFAM" id="SSF51197">
    <property type="entry name" value="Clavaminate synthase-like"/>
    <property type="match status" value="1"/>
</dbReference>
<proteinExistence type="predicted"/>
<dbReference type="InterPro" id="IPR005123">
    <property type="entry name" value="Oxoglu/Fe-dep_dioxygenase_dom"/>
</dbReference>
<dbReference type="InterPro" id="IPR050231">
    <property type="entry name" value="Iron_ascorbate_oxido_reductase"/>
</dbReference>
<dbReference type="PANTHER" id="PTHR47990">
    <property type="entry name" value="2-OXOGLUTARATE (2OG) AND FE(II)-DEPENDENT OXYGENASE SUPERFAMILY PROTEIN-RELATED"/>
    <property type="match status" value="1"/>
</dbReference>
<evidence type="ECO:0000313" key="2">
    <source>
        <dbReference type="EMBL" id="SVA42139.1"/>
    </source>
</evidence>
<dbReference type="Pfam" id="PF03171">
    <property type="entry name" value="2OG-FeII_Oxy"/>
    <property type="match status" value="1"/>
</dbReference>
<dbReference type="InterPro" id="IPR026992">
    <property type="entry name" value="DIOX_N"/>
</dbReference>
<accession>A0A381VPA2</accession>
<dbReference type="InterPro" id="IPR044861">
    <property type="entry name" value="IPNS-like_FE2OG_OXY"/>
</dbReference>
<evidence type="ECO:0000259" key="1">
    <source>
        <dbReference type="PROSITE" id="PS51471"/>
    </source>
</evidence>